<feature type="domain" description="BTB" evidence="4">
    <location>
        <begin position="52"/>
        <end position="175"/>
    </location>
</feature>
<protein>
    <recommendedName>
        <fullName evidence="4">BTB domain-containing protein</fullName>
    </recommendedName>
</protein>
<feature type="region of interest" description="Disordered" evidence="3">
    <location>
        <begin position="1"/>
        <end position="40"/>
    </location>
</feature>
<dbReference type="InterPro" id="IPR015915">
    <property type="entry name" value="Kelch-typ_b-propeller"/>
</dbReference>
<accession>A0AAV2LLN1</accession>
<dbReference type="SMART" id="SM00612">
    <property type="entry name" value="Kelch"/>
    <property type="match status" value="4"/>
</dbReference>
<feature type="compositionally biased region" description="Low complexity" evidence="3">
    <location>
        <begin position="90"/>
        <end position="130"/>
    </location>
</feature>
<keyword evidence="2" id="KW-0677">Repeat</keyword>
<keyword evidence="6" id="KW-1185">Reference proteome</keyword>
<evidence type="ECO:0000313" key="5">
    <source>
        <dbReference type="EMBL" id="CAL1600297.1"/>
    </source>
</evidence>
<dbReference type="PANTHER" id="PTHR45632">
    <property type="entry name" value="LD33804P"/>
    <property type="match status" value="1"/>
</dbReference>
<dbReference type="AlphaFoldDB" id="A0AAV2LLN1"/>
<dbReference type="Pfam" id="PF13964">
    <property type="entry name" value="Beta-prop_Calicin"/>
    <property type="match status" value="1"/>
</dbReference>
<dbReference type="Gene3D" id="2.120.10.80">
    <property type="entry name" value="Kelch-type beta propeller"/>
    <property type="match status" value="2"/>
</dbReference>
<dbReference type="SMART" id="SM00225">
    <property type="entry name" value="BTB"/>
    <property type="match status" value="1"/>
</dbReference>
<dbReference type="InterPro" id="IPR006652">
    <property type="entry name" value="Kelch_1"/>
</dbReference>
<proteinExistence type="predicted"/>
<dbReference type="SUPFAM" id="SSF117281">
    <property type="entry name" value="Kelch motif"/>
    <property type="match status" value="2"/>
</dbReference>
<reference evidence="5 6" key="1">
    <citation type="submission" date="2024-04" db="EMBL/GenBank/DDBJ databases">
        <authorList>
            <person name="Waldvogel A.-M."/>
            <person name="Schoenle A."/>
        </authorList>
    </citation>
    <scope>NUCLEOTIDE SEQUENCE [LARGE SCALE GENOMIC DNA]</scope>
</reference>
<dbReference type="PANTHER" id="PTHR45632:SF30">
    <property type="entry name" value="BTB DOMAIN-CONTAINING PROTEIN"/>
    <property type="match status" value="1"/>
</dbReference>
<dbReference type="Gene3D" id="1.25.40.420">
    <property type="match status" value="1"/>
</dbReference>
<keyword evidence="1" id="KW-0880">Kelch repeat</keyword>
<dbReference type="Gene3D" id="3.30.710.10">
    <property type="entry name" value="Potassium Channel Kv1.1, Chain A"/>
    <property type="match status" value="1"/>
</dbReference>
<dbReference type="InterPro" id="IPR011333">
    <property type="entry name" value="SKP1/BTB/POZ_sf"/>
</dbReference>
<feature type="region of interest" description="Disordered" evidence="3">
    <location>
        <begin position="90"/>
        <end position="140"/>
    </location>
</feature>
<dbReference type="FunFam" id="1.25.40.420:FF:000001">
    <property type="entry name" value="Kelch-like family member 12"/>
    <property type="match status" value="1"/>
</dbReference>
<dbReference type="InterPro" id="IPR000210">
    <property type="entry name" value="BTB/POZ_dom"/>
</dbReference>
<evidence type="ECO:0000256" key="1">
    <source>
        <dbReference type="ARBA" id="ARBA00022441"/>
    </source>
</evidence>
<organism evidence="5 6">
    <name type="scientific">Knipowitschia caucasica</name>
    <name type="common">Caucasian dwarf goby</name>
    <name type="synonym">Pomatoschistus caucasicus</name>
    <dbReference type="NCBI Taxonomy" id="637954"/>
    <lineage>
        <taxon>Eukaryota</taxon>
        <taxon>Metazoa</taxon>
        <taxon>Chordata</taxon>
        <taxon>Craniata</taxon>
        <taxon>Vertebrata</taxon>
        <taxon>Euteleostomi</taxon>
        <taxon>Actinopterygii</taxon>
        <taxon>Neopterygii</taxon>
        <taxon>Teleostei</taxon>
        <taxon>Neoteleostei</taxon>
        <taxon>Acanthomorphata</taxon>
        <taxon>Gobiaria</taxon>
        <taxon>Gobiiformes</taxon>
        <taxon>Gobioidei</taxon>
        <taxon>Gobiidae</taxon>
        <taxon>Gobiinae</taxon>
        <taxon>Knipowitschia</taxon>
    </lineage>
</organism>
<evidence type="ECO:0000259" key="4">
    <source>
        <dbReference type="PROSITE" id="PS50097"/>
    </source>
</evidence>
<evidence type="ECO:0000256" key="3">
    <source>
        <dbReference type="SAM" id="MobiDB-lite"/>
    </source>
</evidence>
<dbReference type="Pfam" id="PF07707">
    <property type="entry name" value="BACK"/>
    <property type="match status" value="1"/>
</dbReference>
<dbReference type="Pfam" id="PF00651">
    <property type="entry name" value="BTB"/>
    <property type="match status" value="2"/>
</dbReference>
<feature type="compositionally biased region" description="Acidic residues" evidence="3">
    <location>
        <begin position="14"/>
        <end position="28"/>
    </location>
</feature>
<gene>
    <name evidence="5" type="ORF">KC01_LOCUS28398</name>
</gene>
<dbReference type="SMART" id="SM00875">
    <property type="entry name" value="BACK"/>
    <property type="match status" value="1"/>
</dbReference>
<dbReference type="SUPFAM" id="SSF54695">
    <property type="entry name" value="POZ domain"/>
    <property type="match status" value="1"/>
</dbReference>
<dbReference type="EMBL" id="OZ035845">
    <property type="protein sequence ID" value="CAL1600297.1"/>
    <property type="molecule type" value="Genomic_DNA"/>
</dbReference>
<dbReference type="InterPro" id="IPR011705">
    <property type="entry name" value="BACK"/>
</dbReference>
<evidence type="ECO:0000313" key="6">
    <source>
        <dbReference type="Proteomes" id="UP001497482"/>
    </source>
</evidence>
<name>A0AAV2LLN1_KNICA</name>
<sequence>MAAAADSDPMESSCEAEDEDSLEEEAEEFSSCPHCSELAQRQSEQRKAGHFTDLTLMFSIGARLHSVAAHRSVLSAASTFFSELLSAQGSASSPGASGAPELRTPSSGALSSGIPSSGAPSSGAPSSGTPELRTPSSGALSSGTLELRAWSSAPDLSTVEAVIDYMYTGHISVTVRNVNQVLELAHRFLLVDLKAFCGEFMMRRLTLKNCVPVHSLALTYSLERLSNKATALIRKHFHKVIHDKEFQTLPFHLVRSWMADSEITINSEQELFQVLVDWVNHDKEEREEHFEELFGLIRLTQISPVYLSRVVRSQSLVSSNSTCLQLVSEALEVHAVSLEHLTLADVGLYSSYVMKLGPRLCQNMDVILVVGGVSENGEHLSECVGYFVAEDRWVNLPHIHNHHDGHAIAVTDRYVYIAGSMEPGFAKAVERYDLYENFWEPLCTLSTRKHSFGFAFVNNVLYSIGGHGNFSPGFKEVDVYNPEQDQWNSLESAPQILRDVKTVVVDDRYVYMMARTPIDLDEDDGLRTVGICFDTETNRWQEVASLPLLDNYCTFQMALSCSNFYNTSSFCPQSYKVSNEEAQQKISTSVPEDILDSLPPEVLLLEGASVCYFAEDIFVIGGWKGSNFMDKQCRKEAYRYCAERKRWMLLPPMPQSRCRAAACHIRVPYKYLQGHQQYPTPQNFTRHRDRFQHLRNLQRRTLTLRRQLQAQIEC</sequence>
<evidence type="ECO:0000256" key="2">
    <source>
        <dbReference type="ARBA" id="ARBA00022737"/>
    </source>
</evidence>
<dbReference type="PROSITE" id="PS50097">
    <property type="entry name" value="BTB"/>
    <property type="match status" value="1"/>
</dbReference>
<dbReference type="Proteomes" id="UP001497482">
    <property type="component" value="Chromosome 23"/>
</dbReference>